<sequence>MLTEERAHALAQACQPFQEFLGQLTANDLLDWIEHELGHHQALDDYQQVGDILTKARPPKHLLHIVSGNTPHAGLQSLLRGLLVGAQNTVKLPKSDTQSPSIPELYTFHNHLPDTLKPLCNFTDTLDLPLLHSADTVIAIGSDQAIADIHNQLLPQQRFIPHGHKISFALIDKPSTKHAQLAAVDASLYDQQGCLSPHVIYVKENAAAFAPMLAKAMEHYHHTNPRTGLTLSESGAIRNLRETIRYQAAIEPENFQLYESPQGTHWTVIYENAPTLVPSPQNRTIYVKPWPENPHLLGTELEYLSTIALSPLSALLNEVEILNPARICQLGKAQHPHLFWHHDGFAPLASLVTWQDIHL</sequence>
<name>A0ABW4ZBR5_9BACT</name>
<reference evidence="3" key="1">
    <citation type="journal article" date="2019" name="Int. J. Syst. Evol. Microbiol.">
        <title>The Global Catalogue of Microorganisms (GCM) 10K type strain sequencing project: providing services to taxonomists for standard genome sequencing and annotation.</title>
        <authorList>
            <consortium name="The Broad Institute Genomics Platform"/>
            <consortium name="The Broad Institute Genome Sequencing Center for Infectious Disease"/>
            <person name="Wu L."/>
            <person name="Ma J."/>
        </authorList>
    </citation>
    <scope>NUCLEOTIDE SEQUENCE [LARGE SCALE GENOMIC DNA]</scope>
    <source>
        <strain evidence="3">CCUG 57942</strain>
    </source>
</reference>
<dbReference type="Proteomes" id="UP001597389">
    <property type="component" value="Unassembled WGS sequence"/>
</dbReference>
<accession>A0ABW4ZBR5</accession>
<keyword evidence="3" id="KW-1185">Reference proteome</keyword>
<organism evidence="2 3">
    <name type="scientific">Rubritalea tangerina</name>
    <dbReference type="NCBI Taxonomy" id="430798"/>
    <lineage>
        <taxon>Bacteria</taxon>
        <taxon>Pseudomonadati</taxon>
        <taxon>Verrucomicrobiota</taxon>
        <taxon>Verrucomicrobiia</taxon>
        <taxon>Verrucomicrobiales</taxon>
        <taxon>Rubritaleaceae</taxon>
        <taxon>Rubritalea</taxon>
    </lineage>
</organism>
<dbReference type="RefSeq" id="WP_377178053.1">
    <property type="nucleotide sequence ID" value="NZ_JBHUJB010000036.1"/>
</dbReference>
<keyword evidence="1" id="KW-0521">NADP</keyword>
<gene>
    <name evidence="2" type="ORF">ACFSW8_09350</name>
</gene>
<dbReference type="InterPro" id="IPR008670">
    <property type="entry name" value="CoA_reduct_LuxC"/>
</dbReference>
<evidence type="ECO:0000256" key="1">
    <source>
        <dbReference type="ARBA" id="ARBA00022857"/>
    </source>
</evidence>
<dbReference type="InterPro" id="IPR016161">
    <property type="entry name" value="Ald_DH/histidinol_DH"/>
</dbReference>
<dbReference type="SUPFAM" id="SSF53720">
    <property type="entry name" value="ALDH-like"/>
    <property type="match status" value="1"/>
</dbReference>
<comment type="caution">
    <text evidence="2">The sequence shown here is derived from an EMBL/GenBank/DDBJ whole genome shotgun (WGS) entry which is preliminary data.</text>
</comment>
<evidence type="ECO:0000313" key="3">
    <source>
        <dbReference type="Proteomes" id="UP001597389"/>
    </source>
</evidence>
<proteinExistence type="predicted"/>
<protein>
    <submittedName>
        <fullName evidence="2">Acyl-CoA reductase</fullName>
    </submittedName>
</protein>
<evidence type="ECO:0000313" key="2">
    <source>
        <dbReference type="EMBL" id="MFD2159102.1"/>
    </source>
</evidence>
<dbReference type="Pfam" id="PF05893">
    <property type="entry name" value="LuxC"/>
    <property type="match status" value="1"/>
</dbReference>
<dbReference type="EMBL" id="JBHUJB010000036">
    <property type="protein sequence ID" value="MFD2159102.1"/>
    <property type="molecule type" value="Genomic_DNA"/>
</dbReference>